<reference evidence="5" key="1">
    <citation type="journal article" date="2014" name="Int. J. Syst. Evol. Microbiol.">
        <title>Complete genome sequence of Corynebacterium casei LMG S-19264T (=DSM 44701T), isolated from a smear-ripened cheese.</title>
        <authorList>
            <consortium name="US DOE Joint Genome Institute (JGI-PGF)"/>
            <person name="Walter F."/>
            <person name="Albersmeier A."/>
            <person name="Kalinowski J."/>
            <person name="Ruckert C."/>
        </authorList>
    </citation>
    <scope>NUCLEOTIDE SEQUENCE</scope>
    <source>
        <strain evidence="5">NBRC 108769</strain>
    </source>
</reference>
<comment type="caution">
    <text evidence="5">The sequence shown here is derived from an EMBL/GenBank/DDBJ whole genome shotgun (WGS) entry which is preliminary data.</text>
</comment>
<dbReference type="PROSITE" id="PS00732">
    <property type="entry name" value="RIBOSOMAL_S16"/>
    <property type="match status" value="1"/>
</dbReference>
<evidence type="ECO:0000256" key="2">
    <source>
        <dbReference type="ARBA" id="ARBA00023274"/>
    </source>
</evidence>
<accession>A0AA37WC75</accession>
<dbReference type="HAMAP" id="MF_00385">
    <property type="entry name" value="Ribosomal_bS16"/>
    <property type="match status" value="1"/>
</dbReference>
<dbReference type="PANTHER" id="PTHR12919">
    <property type="entry name" value="30S RIBOSOMAL PROTEIN S16"/>
    <property type="match status" value="1"/>
</dbReference>
<dbReference type="RefSeq" id="WP_284283326.1">
    <property type="nucleotide sequence ID" value="NZ_BSOH01000005.1"/>
</dbReference>
<dbReference type="InterPro" id="IPR000307">
    <property type="entry name" value="Ribosomal_bS16"/>
</dbReference>
<dbReference type="Pfam" id="PF00886">
    <property type="entry name" value="Ribosomal_S16"/>
    <property type="match status" value="1"/>
</dbReference>
<sequence>MPVKIRLARRGRRKRPFYHIVVADSRSPRDGKFIENIGSYNPMTSPATIELDQDKALEWMEKGAQPTETARAILRFKGVLYKKHLKRGVDKGAFTAEKADEMWTAWIAAKDEKIAARKAKSAQDKLDRWAAISGVPGAMPVAETAEADAADAFNEEAAPEVAEEAPAAEEAPVAEEAPAVEEAPVAEETPLAEVPAGDAPAGEEVKDEAEAAAKDEE</sequence>
<dbReference type="InterPro" id="IPR020592">
    <property type="entry name" value="Ribosomal_bS16_CS"/>
</dbReference>
<evidence type="ECO:0000256" key="4">
    <source>
        <dbReference type="SAM" id="MobiDB-lite"/>
    </source>
</evidence>
<dbReference type="AlphaFoldDB" id="A0AA37WC75"/>
<dbReference type="NCBIfam" id="TIGR00002">
    <property type="entry name" value="S16"/>
    <property type="match status" value="1"/>
</dbReference>
<feature type="compositionally biased region" description="Acidic residues" evidence="4">
    <location>
        <begin position="145"/>
        <end position="167"/>
    </location>
</feature>
<gene>
    <name evidence="3" type="primary">rpsP</name>
    <name evidence="5" type="ORF">GCM10007940_08410</name>
</gene>
<dbReference type="PANTHER" id="PTHR12919:SF20">
    <property type="entry name" value="SMALL RIBOSOMAL SUBUNIT PROTEIN BS16M"/>
    <property type="match status" value="1"/>
</dbReference>
<keyword evidence="1 3" id="KW-0689">Ribosomal protein</keyword>
<protein>
    <recommendedName>
        <fullName evidence="3">Small ribosomal subunit protein bS16</fullName>
    </recommendedName>
</protein>
<feature type="compositionally biased region" description="Basic and acidic residues" evidence="4">
    <location>
        <begin position="208"/>
        <end position="217"/>
    </location>
</feature>
<dbReference type="GO" id="GO:0006412">
    <property type="term" value="P:translation"/>
    <property type="evidence" value="ECO:0007669"/>
    <property type="project" value="UniProtKB-UniRule"/>
</dbReference>
<dbReference type="Gene3D" id="3.30.1320.10">
    <property type="match status" value="1"/>
</dbReference>
<evidence type="ECO:0000256" key="1">
    <source>
        <dbReference type="ARBA" id="ARBA00022980"/>
    </source>
</evidence>
<proteinExistence type="inferred from homology"/>
<dbReference type="SUPFAM" id="SSF54565">
    <property type="entry name" value="Ribosomal protein S16"/>
    <property type="match status" value="1"/>
</dbReference>
<organism evidence="5 6">
    <name type="scientific">Portibacter lacus</name>
    <dbReference type="NCBI Taxonomy" id="1099794"/>
    <lineage>
        <taxon>Bacteria</taxon>
        <taxon>Pseudomonadati</taxon>
        <taxon>Bacteroidota</taxon>
        <taxon>Saprospiria</taxon>
        <taxon>Saprospirales</taxon>
        <taxon>Haliscomenobacteraceae</taxon>
        <taxon>Portibacter</taxon>
    </lineage>
</organism>
<dbReference type="GO" id="GO:0015935">
    <property type="term" value="C:small ribosomal subunit"/>
    <property type="evidence" value="ECO:0007669"/>
    <property type="project" value="TreeGrafter"/>
</dbReference>
<dbReference type="Proteomes" id="UP001156666">
    <property type="component" value="Unassembled WGS sequence"/>
</dbReference>
<evidence type="ECO:0000313" key="5">
    <source>
        <dbReference type="EMBL" id="GLR16226.1"/>
    </source>
</evidence>
<dbReference type="GO" id="GO:0003735">
    <property type="term" value="F:structural constituent of ribosome"/>
    <property type="evidence" value="ECO:0007669"/>
    <property type="project" value="InterPro"/>
</dbReference>
<feature type="region of interest" description="Disordered" evidence="4">
    <location>
        <begin position="145"/>
        <end position="217"/>
    </location>
</feature>
<keyword evidence="2 3" id="KW-0687">Ribonucleoprotein</keyword>
<evidence type="ECO:0000256" key="3">
    <source>
        <dbReference type="HAMAP-Rule" id="MF_00385"/>
    </source>
</evidence>
<feature type="compositionally biased region" description="Low complexity" evidence="4">
    <location>
        <begin position="168"/>
        <end position="196"/>
    </location>
</feature>
<dbReference type="InterPro" id="IPR023803">
    <property type="entry name" value="Ribosomal_bS16_dom_sf"/>
</dbReference>
<reference evidence="5" key="2">
    <citation type="submission" date="2023-01" db="EMBL/GenBank/DDBJ databases">
        <title>Draft genome sequence of Portibacter lacus strain NBRC 108769.</title>
        <authorList>
            <person name="Sun Q."/>
            <person name="Mori K."/>
        </authorList>
    </citation>
    <scope>NUCLEOTIDE SEQUENCE</scope>
    <source>
        <strain evidence="5">NBRC 108769</strain>
    </source>
</reference>
<evidence type="ECO:0000313" key="6">
    <source>
        <dbReference type="Proteomes" id="UP001156666"/>
    </source>
</evidence>
<comment type="similarity">
    <text evidence="3">Belongs to the bacterial ribosomal protein bS16 family.</text>
</comment>
<dbReference type="EMBL" id="BSOH01000005">
    <property type="protein sequence ID" value="GLR16226.1"/>
    <property type="molecule type" value="Genomic_DNA"/>
</dbReference>
<name>A0AA37WC75_9BACT</name>
<dbReference type="GO" id="GO:0005737">
    <property type="term" value="C:cytoplasm"/>
    <property type="evidence" value="ECO:0007669"/>
    <property type="project" value="UniProtKB-ARBA"/>
</dbReference>
<keyword evidence="6" id="KW-1185">Reference proteome</keyword>